<evidence type="ECO:0000313" key="2">
    <source>
        <dbReference type="Proteomes" id="UP000235145"/>
    </source>
</evidence>
<gene>
    <name evidence="1" type="ORF">LSAT_V11C900483300</name>
</gene>
<keyword evidence="2" id="KW-1185">Reference proteome</keyword>
<dbReference type="Proteomes" id="UP000235145">
    <property type="component" value="Unassembled WGS sequence"/>
</dbReference>
<proteinExistence type="predicted"/>
<comment type="caution">
    <text evidence="1">The sequence shown here is derived from an EMBL/GenBank/DDBJ whole genome shotgun (WGS) entry which is preliminary data.</text>
</comment>
<reference evidence="1 2" key="1">
    <citation type="journal article" date="2017" name="Nat. Commun.">
        <title>Genome assembly with in vitro proximity ligation data and whole-genome triplication in lettuce.</title>
        <authorList>
            <person name="Reyes-Chin-Wo S."/>
            <person name="Wang Z."/>
            <person name="Yang X."/>
            <person name="Kozik A."/>
            <person name="Arikit S."/>
            <person name="Song C."/>
            <person name="Xia L."/>
            <person name="Froenicke L."/>
            <person name="Lavelle D.O."/>
            <person name="Truco M.J."/>
            <person name="Xia R."/>
            <person name="Zhu S."/>
            <person name="Xu C."/>
            <person name="Xu H."/>
            <person name="Xu X."/>
            <person name="Cox K."/>
            <person name="Korf I."/>
            <person name="Meyers B.C."/>
            <person name="Michelmore R.W."/>
        </authorList>
    </citation>
    <scope>NUCLEOTIDE SEQUENCE [LARGE SCALE GENOMIC DNA]</scope>
    <source>
        <strain evidence="2">cv. Salinas</strain>
        <tissue evidence="1">Seedlings</tissue>
    </source>
</reference>
<protein>
    <submittedName>
        <fullName evidence="1">Uncharacterized protein</fullName>
    </submittedName>
</protein>
<name>A0A9R1UJ96_LACSA</name>
<dbReference type="AlphaFoldDB" id="A0A9R1UJ96"/>
<organism evidence="1 2">
    <name type="scientific">Lactuca sativa</name>
    <name type="common">Garden lettuce</name>
    <dbReference type="NCBI Taxonomy" id="4236"/>
    <lineage>
        <taxon>Eukaryota</taxon>
        <taxon>Viridiplantae</taxon>
        <taxon>Streptophyta</taxon>
        <taxon>Embryophyta</taxon>
        <taxon>Tracheophyta</taxon>
        <taxon>Spermatophyta</taxon>
        <taxon>Magnoliopsida</taxon>
        <taxon>eudicotyledons</taxon>
        <taxon>Gunneridae</taxon>
        <taxon>Pentapetalae</taxon>
        <taxon>asterids</taxon>
        <taxon>campanulids</taxon>
        <taxon>Asterales</taxon>
        <taxon>Asteraceae</taxon>
        <taxon>Cichorioideae</taxon>
        <taxon>Cichorieae</taxon>
        <taxon>Lactucinae</taxon>
        <taxon>Lactuca</taxon>
    </lineage>
</organism>
<accession>A0A9R1UJ96</accession>
<dbReference type="EMBL" id="NBSK02000009">
    <property type="protein sequence ID" value="KAJ0188010.1"/>
    <property type="molecule type" value="Genomic_DNA"/>
</dbReference>
<evidence type="ECO:0000313" key="1">
    <source>
        <dbReference type="EMBL" id="KAJ0188010.1"/>
    </source>
</evidence>
<sequence>MANAINLTLKMVASHLKPLQPVTRTYPRSVLKVSFSHLKQGGEGENQDFNLKILEIVLISSEGISSFQPLILLPTSSTYESTFLATLPSTISNIVAFHVSTQFTKSIPLPLSKPLSIGSTIVTSCLYQVLNQVL</sequence>